<evidence type="ECO:0000313" key="2">
    <source>
        <dbReference type="Proteomes" id="UP000470022"/>
    </source>
</evidence>
<protein>
    <submittedName>
        <fullName evidence="1">Recombinase family protein</fullName>
    </submittedName>
</protein>
<sequence length="135" mass="14881">MKIGYTRVSTRDQNPALQVDTLKAAGCERVYQDVAIGAKTVRPALDEMLDLNDPIDTTSAQGRFTERCSHSTGSHGTSPRARVRGFIGALKDLASPARRYCQSCSADQLKAMSVCLPILALRFLRRLNEHTDRDS</sequence>
<gene>
    <name evidence="1" type="ORF">GL267_004615</name>
</gene>
<keyword evidence="2" id="KW-1185">Reference proteome</keyword>
<organism evidence="1 2">
    <name type="scientific">Acidithiobacillus ferrianus</name>
    <dbReference type="NCBI Taxonomy" id="2678518"/>
    <lineage>
        <taxon>Bacteria</taxon>
        <taxon>Pseudomonadati</taxon>
        <taxon>Pseudomonadota</taxon>
        <taxon>Acidithiobacillia</taxon>
        <taxon>Acidithiobacillales</taxon>
        <taxon>Acidithiobacillaceae</taxon>
        <taxon>Acidithiobacillus</taxon>
    </lineage>
</organism>
<dbReference type="Proteomes" id="UP000470022">
    <property type="component" value="Chromosome"/>
</dbReference>
<proteinExistence type="predicted"/>
<accession>A0ACD5H9B6</accession>
<name>A0ACD5H9B6_9PROT</name>
<dbReference type="EMBL" id="CP127523">
    <property type="protein sequence ID" value="XRI69976.1"/>
    <property type="molecule type" value="Genomic_DNA"/>
</dbReference>
<evidence type="ECO:0000313" key="1">
    <source>
        <dbReference type="EMBL" id="XRI69976.1"/>
    </source>
</evidence>
<reference evidence="1" key="1">
    <citation type="submission" date="2023-06" db="EMBL/GenBank/DDBJ databases">
        <title>Complete and circular genome of Acidithiobacillus ferrianus DSM 107098.</title>
        <authorList>
            <person name="Norris P.R."/>
            <person name="Falagan C."/>
            <person name="Moya-Beltran A."/>
            <person name="Castro M."/>
            <person name="Quatrini R."/>
            <person name="Johnson D.B."/>
        </authorList>
    </citation>
    <scope>NUCLEOTIDE SEQUENCE</scope>
    <source>
        <strain evidence="1">MG</strain>
    </source>
</reference>